<dbReference type="SUPFAM" id="SSF52972">
    <property type="entry name" value="ITPase-like"/>
    <property type="match status" value="1"/>
</dbReference>
<dbReference type="InterPro" id="IPR023540">
    <property type="entry name" value="PPAT_arch"/>
</dbReference>
<keyword evidence="11" id="KW-0173">Coenzyme A biosynthesis</keyword>
<sequence>MYTLVGGTFNHFHKGHELMLRTAIDTGCRVIIGLTSDDYVIGNKEFIIKYRTRLKRLKKFMDKYTDNYEIHELNDKFGETLKIKEANLIVSPETYSTAIYINNKRNEMNMRPLNIIKVPFVLAEDFFPISSTRIEYGEITRTGKRKNPIKISISTNNSLKTMALRDFLNKFMKNFDVIENHEYETDTDQPYGDDTPRLARLRAMKGLRDNDYSIGIESGLFYNKINNVYYDFHYCAVIDRYSRITTGVSSGFELPEDIVDVVRSGLSVSDAIKEIYNIPDIGKREGIIGLISNYNIKRYDLIMESIRNAFIVRFRPDLYNIF</sequence>
<evidence type="ECO:0000259" key="18">
    <source>
        <dbReference type="Pfam" id="PF01931"/>
    </source>
</evidence>
<dbReference type="Proteomes" id="UP000050515">
    <property type="component" value="Unassembled WGS sequence"/>
</dbReference>
<evidence type="ECO:0000256" key="15">
    <source>
        <dbReference type="ARBA" id="ARBA00048174"/>
    </source>
</evidence>
<evidence type="ECO:0000313" key="20">
    <source>
        <dbReference type="Proteomes" id="UP000050515"/>
    </source>
</evidence>
<dbReference type="InterPro" id="IPR029001">
    <property type="entry name" value="ITPase-like_fam"/>
</dbReference>
<dbReference type="Pfam" id="PF01467">
    <property type="entry name" value="CTP_transf_like"/>
    <property type="match status" value="1"/>
</dbReference>
<organism evidence="19 20">
    <name type="scientific">Acidiplasma aeolicum</name>
    <dbReference type="NCBI Taxonomy" id="507754"/>
    <lineage>
        <taxon>Archaea</taxon>
        <taxon>Methanobacteriati</taxon>
        <taxon>Thermoplasmatota</taxon>
        <taxon>Thermoplasmata</taxon>
        <taxon>Thermoplasmatales</taxon>
        <taxon>Ferroplasmaceae</taxon>
        <taxon>Acidiplasma</taxon>
    </lineage>
</organism>
<gene>
    <name evidence="19" type="ORF">SE19_03975</name>
</gene>
<keyword evidence="7" id="KW-0547">Nucleotide-binding</keyword>
<dbReference type="AlphaFoldDB" id="A0A0P9CV06"/>
<accession>A0A0P9CV06</accession>
<evidence type="ECO:0000256" key="7">
    <source>
        <dbReference type="ARBA" id="ARBA00022741"/>
    </source>
</evidence>
<dbReference type="Pfam" id="PF01931">
    <property type="entry name" value="NTPase_I-T"/>
    <property type="match status" value="1"/>
</dbReference>
<dbReference type="GO" id="GO:0004595">
    <property type="term" value="F:pantetheine-phosphate adenylyltransferase activity"/>
    <property type="evidence" value="ECO:0007669"/>
    <property type="project" value="InterPro"/>
</dbReference>
<keyword evidence="8" id="KW-0378">Hydrolase</keyword>
<protein>
    <recommendedName>
        <fullName evidence="14">inosine/xanthosine triphosphatase</fullName>
        <ecNumber evidence="14">3.6.1.73</ecNumber>
    </recommendedName>
</protein>
<dbReference type="Gene3D" id="3.90.950.10">
    <property type="match status" value="1"/>
</dbReference>
<dbReference type="GO" id="GO:0005524">
    <property type="term" value="F:ATP binding"/>
    <property type="evidence" value="ECO:0007669"/>
    <property type="project" value="UniProtKB-KW"/>
</dbReference>
<comment type="caution">
    <text evidence="19">The sequence shown here is derived from an EMBL/GenBank/DDBJ whole genome shotgun (WGS) entry which is preliminary data.</text>
</comment>
<dbReference type="EC" id="3.6.1.73" evidence="14"/>
<evidence type="ECO:0000313" key="19">
    <source>
        <dbReference type="EMBL" id="KPV46793.1"/>
    </source>
</evidence>
<keyword evidence="5 19" id="KW-0548">Nucleotidyltransferase</keyword>
<comment type="catalytic activity">
    <reaction evidence="15">
        <text>ITP + H2O = IDP + phosphate + H(+)</text>
        <dbReference type="Rhea" id="RHEA:28330"/>
        <dbReference type="ChEBI" id="CHEBI:15377"/>
        <dbReference type="ChEBI" id="CHEBI:15378"/>
        <dbReference type="ChEBI" id="CHEBI:43474"/>
        <dbReference type="ChEBI" id="CHEBI:58280"/>
        <dbReference type="ChEBI" id="CHEBI:61402"/>
        <dbReference type="EC" id="3.6.1.73"/>
    </reaction>
</comment>
<reference evidence="19 20" key="1">
    <citation type="submission" date="2015-09" db="EMBL/GenBank/DDBJ databases">
        <title>Draft genome sequence of Acidiplasma aeolicum DSM 18409.</title>
        <authorList>
            <person name="Hemp J."/>
        </authorList>
    </citation>
    <scope>NUCLEOTIDE SEQUENCE [LARGE SCALE GENOMIC DNA]</scope>
    <source>
        <strain evidence="19 20">V</strain>
    </source>
</reference>
<feature type="non-terminal residue" evidence="19">
    <location>
        <position position="322"/>
    </location>
</feature>
<evidence type="ECO:0000256" key="5">
    <source>
        <dbReference type="ARBA" id="ARBA00022695"/>
    </source>
</evidence>
<keyword evidence="4 19" id="KW-0808">Transferase</keyword>
<feature type="domain" description="Non-canonical purine NTP phosphatase/PRRC1" evidence="18">
    <location>
        <begin position="155"/>
        <end position="312"/>
    </location>
</feature>
<evidence type="ECO:0000256" key="6">
    <source>
        <dbReference type="ARBA" id="ARBA00022723"/>
    </source>
</evidence>
<evidence type="ECO:0000256" key="3">
    <source>
        <dbReference type="ARBA" id="ARBA00022490"/>
    </source>
</evidence>
<dbReference type="InterPro" id="IPR026533">
    <property type="entry name" value="NTPase/PRRC1"/>
</dbReference>
<dbReference type="GO" id="GO:0015937">
    <property type="term" value="P:coenzyme A biosynthetic process"/>
    <property type="evidence" value="ECO:0007669"/>
    <property type="project" value="UniProtKB-KW"/>
</dbReference>
<dbReference type="SUPFAM" id="SSF52374">
    <property type="entry name" value="Nucleotidylyl transferase"/>
    <property type="match status" value="1"/>
</dbReference>
<dbReference type="InterPro" id="IPR050299">
    <property type="entry name" value="YjjX_NTPase"/>
</dbReference>
<comment type="catalytic activity">
    <reaction evidence="16">
        <text>XTP + H2O = XDP + phosphate + H(+)</text>
        <dbReference type="Rhea" id="RHEA:28406"/>
        <dbReference type="ChEBI" id="CHEBI:15377"/>
        <dbReference type="ChEBI" id="CHEBI:15378"/>
        <dbReference type="ChEBI" id="CHEBI:43474"/>
        <dbReference type="ChEBI" id="CHEBI:59884"/>
        <dbReference type="ChEBI" id="CHEBI:61314"/>
        <dbReference type="EC" id="3.6.1.73"/>
    </reaction>
</comment>
<comment type="cofactor">
    <cofactor evidence="1">
        <name>Mn(2+)</name>
        <dbReference type="ChEBI" id="CHEBI:29035"/>
    </cofactor>
</comment>
<evidence type="ECO:0000256" key="10">
    <source>
        <dbReference type="ARBA" id="ARBA00022842"/>
    </source>
</evidence>
<evidence type="ECO:0000256" key="8">
    <source>
        <dbReference type="ARBA" id="ARBA00022801"/>
    </source>
</evidence>
<dbReference type="GO" id="GO:0009117">
    <property type="term" value="P:nucleotide metabolic process"/>
    <property type="evidence" value="ECO:0007669"/>
    <property type="project" value="UniProtKB-KW"/>
</dbReference>
<dbReference type="PANTHER" id="PTHR34699">
    <property type="match status" value="1"/>
</dbReference>
<keyword evidence="10" id="KW-0460">Magnesium</keyword>
<dbReference type="PANTHER" id="PTHR34699:SF2">
    <property type="entry name" value="NON-CANONICAL PURINE NTP PHOSPHATASE_PRRC1 DOMAIN-CONTAINING PROTEIN"/>
    <property type="match status" value="1"/>
</dbReference>
<dbReference type="Gene3D" id="3.40.50.620">
    <property type="entry name" value="HUPs"/>
    <property type="match status" value="1"/>
</dbReference>
<dbReference type="GO" id="GO:0103023">
    <property type="term" value="F:ITPase activity"/>
    <property type="evidence" value="ECO:0007669"/>
    <property type="project" value="UniProtKB-EC"/>
</dbReference>
<evidence type="ECO:0000256" key="16">
    <source>
        <dbReference type="ARBA" id="ARBA00048781"/>
    </source>
</evidence>
<keyword evidence="6" id="KW-0479">Metal-binding</keyword>
<evidence type="ECO:0000256" key="1">
    <source>
        <dbReference type="ARBA" id="ARBA00001936"/>
    </source>
</evidence>
<evidence type="ECO:0000256" key="11">
    <source>
        <dbReference type="ARBA" id="ARBA00022993"/>
    </source>
</evidence>
<evidence type="ECO:0000256" key="4">
    <source>
        <dbReference type="ARBA" id="ARBA00022679"/>
    </source>
</evidence>
<dbReference type="EMBL" id="LJCQ01000181">
    <property type="protein sequence ID" value="KPV46793.1"/>
    <property type="molecule type" value="Genomic_DNA"/>
</dbReference>
<evidence type="ECO:0000256" key="2">
    <source>
        <dbReference type="ARBA" id="ARBA00001946"/>
    </source>
</evidence>
<keyword evidence="12" id="KW-0546">Nucleotide metabolism</keyword>
<dbReference type="NCBIfam" id="NF001985">
    <property type="entry name" value="PRK00777.1"/>
    <property type="match status" value="1"/>
</dbReference>
<keyword evidence="13" id="KW-0464">Manganese</keyword>
<evidence type="ECO:0000259" key="17">
    <source>
        <dbReference type="Pfam" id="PF01467"/>
    </source>
</evidence>
<dbReference type="GO" id="GO:0046872">
    <property type="term" value="F:metal ion binding"/>
    <property type="evidence" value="ECO:0007669"/>
    <property type="project" value="UniProtKB-KW"/>
</dbReference>
<dbReference type="RefSeq" id="WP_054964099.1">
    <property type="nucleotide sequence ID" value="NZ_LJCQ01000181.1"/>
</dbReference>
<evidence type="ECO:0000256" key="9">
    <source>
        <dbReference type="ARBA" id="ARBA00022840"/>
    </source>
</evidence>
<dbReference type="InterPro" id="IPR014729">
    <property type="entry name" value="Rossmann-like_a/b/a_fold"/>
</dbReference>
<proteinExistence type="inferred from homology"/>
<name>A0A0P9CV06_9ARCH</name>
<evidence type="ECO:0000256" key="14">
    <source>
        <dbReference type="ARBA" id="ARBA00038901"/>
    </source>
</evidence>
<dbReference type="HAMAP" id="MF_00647">
    <property type="entry name" value="PPAT_arch"/>
    <property type="match status" value="1"/>
</dbReference>
<keyword evidence="9" id="KW-0067">ATP-binding</keyword>
<dbReference type="GO" id="GO:0006772">
    <property type="term" value="P:thiamine metabolic process"/>
    <property type="evidence" value="ECO:0007669"/>
    <property type="project" value="TreeGrafter"/>
</dbReference>
<comment type="cofactor">
    <cofactor evidence="2">
        <name>Mg(2+)</name>
        <dbReference type="ChEBI" id="CHEBI:18420"/>
    </cofactor>
</comment>
<keyword evidence="3" id="KW-0963">Cytoplasm</keyword>
<feature type="domain" description="Cytidyltransferase-like" evidence="17">
    <location>
        <begin position="4"/>
        <end position="134"/>
    </location>
</feature>
<evidence type="ECO:0000256" key="13">
    <source>
        <dbReference type="ARBA" id="ARBA00023211"/>
    </source>
</evidence>
<dbReference type="InterPro" id="IPR004821">
    <property type="entry name" value="Cyt_trans-like"/>
</dbReference>
<evidence type="ECO:0000256" key="12">
    <source>
        <dbReference type="ARBA" id="ARBA00023080"/>
    </source>
</evidence>